<evidence type="ECO:0000313" key="2">
    <source>
        <dbReference type="Proteomes" id="UP001488805"/>
    </source>
</evidence>
<organism evidence="1 2">
    <name type="scientific">Zoarces viviparus</name>
    <name type="common">Viviparous eelpout</name>
    <name type="synonym">Blennius viviparus</name>
    <dbReference type="NCBI Taxonomy" id="48416"/>
    <lineage>
        <taxon>Eukaryota</taxon>
        <taxon>Metazoa</taxon>
        <taxon>Chordata</taxon>
        <taxon>Craniata</taxon>
        <taxon>Vertebrata</taxon>
        <taxon>Euteleostomi</taxon>
        <taxon>Actinopterygii</taxon>
        <taxon>Neopterygii</taxon>
        <taxon>Teleostei</taxon>
        <taxon>Neoteleostei</taxon>
        <taxon>Acanthomorphata</taxon>
        <taxon>Eupercaria</taxon>
        <taxon>Perciformes</taxon>
        <taxon>Cottioidei</taxon>
        <taxon>Zoarcales</taxon>
        <taxon>Zoarcidae</taxon>
        <taxon>Zoarcinae</taxon>
        <taxon>Zoarces</taxon>
    </lineage>
</organism>
<keyword evidence="2" id="KW-1185">Reference proteome</keyword>
<dbReference type="Proteomes" id="UP001488805">
    <property type="component" value="Unassembled WGS sequence"/>
</dbReference>
<accession>A0AAW1F8Y1</accession>
<gene>
    <name evidence="1" type="ORF">VZT92_010846</name>
</gene>
<dbReference type="AlphaFoldDB" id="A0AAW1F8Y1"/>
<comment type="caution">
    <text evidence="1">The sequence shown here is derived from an EMBL/GenBank/DDBJ whole genome shotgun (WGS) entry which is preliminary data.</text>
</comment>
<sequence length="74" mass="8519">MQSTLIGTKVTPRNWPWRVPCTIDKVRHHKEDEKKGQQTSDLILEGGCMLPPPPTPCTFLWDLYFLPNTSCIHN</sequence>
<dbReference type="EMBL" id="JBCEZU010000089">
    <property type="protein sequence ID" value="KAK9531419.1"/>
    <property type="molecule type" value="Genomic_DNA"/>
</dbReference>
<evidence type="ECO:0000313" key="1">
    <source>
        <dbReference type="EMBL" id="KAK9531419.1"/>
    </source>
</evidence>
<name>A0AAW1F8Y1_ZOAVI</name>
<protein>
    <submittedName>
        <fullName evidence="1">Uncharacterized protein</fullName>
    </submittedName>
</protein>
<proteinExistence type="predicted"/>
<reference evidence="1 2" key="1">
    <citation type="journal article" date="2024" name="Genome Biol. Evol.">
        <title>Chromosome-level genome assembly of the viviparous eelpout Zoarces viviparus.</title>
        <authorList>
            <person name="Fuhrmann N."/>
            <person name="Brasseur M.V."/>
            <person name="Bakowski C.E."/>
            <person name="Podsiadlowski L."/>
            <person name="Prost S."/>
            <person name="Krehenwinkel H."/>
            <person name="Mayer C."/>
        </authorList>
    </citation>
    <scope>NUCLEOTIDE SEQUENCE [LARGE SCALE GENOMIC DNA]</scope>
    <source>
        <strain evidence="1">NO-MEL_2022_Ind0_liver</strain>
    </source>
</reference>